<dbReference type="InterPro" id="IPR030395">
    <property type="entry name" value="GP_PDE_dom"/>
</dbReference>
<evidence type="ECO:0000259" key="1">
    <source>
        <dbReference type="PROSITE" id="PS51704"/>
    </source>
</evidence>
<dbReference type="PANTHER" id="PTHR46211">
    <property type="entry name" value="GLYCEROPHOSPHORYL DIESTER PHOSPHODIESTERASE"/>
    <property type="match status" value="1"/>
</dbReference>
<evidence type="ECO:0000313" key="2">
    <source>
        <dbReference type="EMBL" id="NEU04789.1"/>
    </source>
</evidence>
<dbReference type="Pfam" id="PF03009">
    <property type="entry name" value="GDPD"/>
    <property type="match status" value="1"/>
</dbReference>
<sequence>MLAFEKALEMGCTGIETDIQRTKDGVLVLIHDEYVNRTTDGVGLVCDYTYKELKKLDAGKFKDKRYKNIKIPTLKEFLSYVKDKNIKINLEIKNSIIPYKGIEKEILFEILNTKVEDNIIVSSFNHNSMIELKTMYPKIKIAALCEYIVSDLEKYKIDKFEYIHPNYIFADKKEILKCHNKKMGVNLYTINDEKNMEKFIKYKIEGIITNCPDKLKEVIDKKKF</sequence>
<dbReference type="SUPFAM" id="SSF51695">
    <property type="entry name" value="PLC-like phosphodiesterases"/>
    <property type="match status" value="1"/>
</dbReference>
<dbReference type="PANTHER" id="PTHR46211:SF1">
    <property type="entry name" value="GLYCEROPHOSPHODIESTER PHOSPHODIESTERASE, CYTOPLASMIC"/>
    <property type="match status" value="1"/>
</dbReference>
<protein>
    <submittedName>
        <fullName evidence="2">Glycerophosphodiester phosphodiesterase</fullName>
    </submittedName>
</protein>
<accession>A0A6M0H2F9</accession>
<reference evidence="2 3" key="1">
    <citation type="submission" date="2020-02" db="EMBL/GenBank/DDBJ databases">
        <title>Genome assembly of a novel Clostridium senegalense strain.</title>
        <authorList>
            <person name="Gupta T.B."/>
            <person name="Jauregui R."/>
            <person name="Maclean P."/>
            <person name="Nawarathana A."/>
            <person name="Brightwell G."/>
        </authorList>
    </citation>
    <scope>NUCLEOTIDE SEQUENCE [LARGE SCALE GENOMIC DNA]</scope>
    <source>
        <strain evidence="2 3">AGRFS4</strain>
    </source>
</reference>
<dbReference type="GO" id="GO:0008081">
    <property type="term" value="F:phosphoric diester hydrolase activity"/>
    <property type="evidence" value="ECO:0007669"/>
    <property type="project" value="InterPro"/>
</dbReference>
<keyword evidence="3" id="KW-1185">Reference proteome</keyword>
<dbReference type="GO" id="GO:0006629">
    <property type="term" value="P:lipid metabolic process"/>
    <property type="evidence" value="ECO:0007669"/>
    <property type="project" value="InterPro"/>
</dbReference>
<feature type="domain" description="GP-PDE" evidence="1">
    <location>
        <begin position="1"/>
        <end position="219"/>
    </location>
</feature>
<gene>
    <name evidence="2" type="ORF">G3M99_07965</name>
</gene>
<dbReference type="PROSITE" id="PS51704">
    <property type="entry name" value="GP_PDE"/>
    <property type="match status" value="1"/>
</dbReference>
<dbReference type="InterPro" id="IPR017946">
    <property type="entry name" value="PLC-like_Pdiesterase_TIM-brl"/>
</dbReference>
<dbReference type="Proteomes" id="UP000481872">
    <property type="component" value="Unassembled WGS sequence"/>
</dbReference>
<organism evidence="2 3">
    <name type="scientific">Clostridium senegalense</name>
    <dbReference type="NCBI Taxonomy" id="1465809"/>
    <lineage>
        <taxon>Bacteria</taxon>
        <taxon>Bacillati</taxon>
        <taxon>Bacillota</taxon>
        <taxon>Clostridia</taxon>
        <taxon>Eubacteriales</taxon>
        <taxon>Clostridiaceae</taxon>
        <taxon>Clostridium</taxon>
    </lineage>
</organism>
<evidence type="ECO:0000313" key="3">
    <source>
        <dbReference type="Proteomes" id="UP000481872"/>
    </source>
</evidence>
<dbReference type="EMBL" id="JAAGPU010000012">
    <property type="protein sequence ID" value="NEU04789.1"/>
    <property type="molecule type" value="Genomic_DNA"/>
</dbReference>
<dbReference type="Gene3D" id="3.20.20.190">
    <property type="entry name" value="Phosphatidylinositol (PI) phosphodiesterase"/>
    <property type="match status" value="1"/>
</dbReference>
<dbReference type="AlphaFoldDB" id="A0A6M0H2F9"/>
<comment type="caution">
    <text evidence="2">The sequence shown here is derived from an EMBL/GenBank/DDBJ whole genome shotgun (WGS) entry which is preliminary data.</text>
</comment>
<proteinExistence type="predicted"/>
<name>A0A6M0H2F9_9CLOT</name>